<evidence type="ECO:0000256" key="1">
    <source>
        <dbReference type="ARBA" id="ARBA00022679"/>
    </source>
</evidence>
<comment type="caution">
    <text evidence="3">The sequence shown here is derived from an EMBL/GenBank/DDBJ whole genome shotgun (WGS) entry which is preliminary data.</text>
</comment>
<dbReference type="Proteomes" id="UP001526143">
    <property type="component" value="Unassembled WGS sequence"/>
</dbReference>
<accession>A0ABT3AXK3</accession>
<dbReference type="PANTHER" id="PTHR46401:SF2">
    <property type="entry name" value="GLYCOSYLTRANSFERASE WBBK-RELATED"/>
    <property type="match status" value="1"/>
</dbReference>
<dbReference type="CDD" id="cd03801">
    <property type="entry name" value="GT4_PimA-like"/>
    <property type="match status" value="1"/>
</dbReference>
<organism evidence="3 4">
    <name type="scientific">Plectonema radiosum NIES-515</name>
    <dbReference type="NCBI Taxonomy" id="2986073"/>
    <lineage>
        <taxon>Bacteria</taxon>
        <taxon>Bacillati</taxon>
        <taxon>Cyanobacteriota</taxon>
        <taxon>Cyanophyceae</taxon>
        <taxon>Oscillatoriophycideae</taxon>
        <taxon>Oscillatoriales</taxon>
        <taxon>Microcoleaceae</taxon>
        <taxon>Plectonema</taxon>
    </lineage>
</organism>
<evidence type="ECO:0000313" key="4">
    <source>
        <dbReference type="Proteomes" id="UP001526143"/>
    </source>
</evidence>
<keyword evidence="4" id="KW-1185">Reference proteome</keyword>
<dbReference type="SUPFAM" id="SSF53756">
    <property type="entry name" value="UDP-Glycosyltransferase/glycogen phosphorylase"/>
    <property type="match status" value="1"/>
</dbReference>
<dbReference type="Pfam" id="PF13692">
    <property type="entry name" value="Glyco_trans_1_4"/>
    <property type="match status" value="1"/>
</dbReference>
<proteinExistence type="predicted"/>
<dbReference type="Gene3D" id="3.40.50.2000">
    <property type="entry name" value="Glycogen Phosphorylase B"/>
    <property type="match status" value="2"/>
</dbReference>
<evidence type="ECO:0000313" key="3">
    <source>
        <dbReference type="EMBL" id="MCV3213854.1"/>
    </source>
</evidence>
<gene>
    <name evidence="3" type="ORF">OGM63_10075</name>
</gene>
<keyword evidence="1" id="KW-0808">Transferase</keyword>
<dbReference type="EMBL" id="JAOWRF010000152">
    <property type="protein sequence ID" value="MCV3213854.1"/>
    <property type="molecule type" value="Genomic_DNA"/>
</dbReference>
<dbReference type="PANTHER" id="PTHR46401">
    <property type="entry name" value="GLYCOSYLTRANSFERASE WBBK-RELATED"/>
    <property type="match status" value="1"/>
</dbReference>
<dbReference type="InterPro" id="IPR028098">
    <property type="entry name" value="Glyco_trans_4-like_N"/>
</dbReference>
<dbReference type="RefSeq" id="WP_263745379.1">
    <property type="nucleotide sequence ID" value="NZ_JAOWRF010000152.1"/>
</dbReference>
<feature type="domain" description="Glycosyltransferase subfamily 4-like N-terminal" evidence="2">
    <location>
        <begin position="80"/>
        <end position="203"/>
    </location>
</feature>
<dbReference type="Pfam" id="PF13439">
    <property type="entry name" value="Glyco_transf_4"/>
    <property type="match status" value="1"/>
</dbReference>
<evidence type="ECO:0000259" key="2">
    <source>
        <dbReference type="Pfam" id="PF13439"/>
    </source>
</evidence>
<protein>
    <submittedName>
        <fullName evidence="3">Glycosyltransferase family 4 protein</fullName>
    </submittedName>
</protein>
<name>A0ABT3AXK3_9CYAN</name>
<sequence>MSKILFISAHAPTNEYPQAGQKIAFKNLEEYASYGIVDVVVIANQAEIIAGKDLREKYSDRLYTHPLFKLNKISACLTYFQIPFKFSSRRQTAVIKKLQELLKQNTYDIIHFEYSHAAVYLDLIEPQINSKQTKTIISIHDVVSQSFLRKAENNLILGIEVARIFHYEKTLYSTANELWVLSQKDRDILTSLFSIPQERIIVKPPQLSNFIYQVKRHPEKIEKKSLLFWAAMSRPENEQAILTFVENCFSKLRQKDPEFKLYIVGSSPTKKVLALKSDNIIVTGFALDPTAFFEKAEIGIVPLLKGAGIKLKTLEMLEAGLPVISTSVGAEGVYLTGKKLVVNDNFDEWVNLISCPLN</sequence>
<reference evidence="3 4" key="1">
    <citation type="submission" date="2022-10" db="EMBL/GenBank/DDBJ databases">
        <title>Identification of biosynthetic pathway for the production of the potent trypsin inhibitor radiosumin.</title>
        <authorList>
            <person name="Fewer D.P."/>
            <person name="Delbaje E."/>
            <person name="Ouyang X."/>
            <person name="Agostino P.D."/>
            <person name="Wahlsten M."/>
            <person name="Jokela J."/>
            <person name="Permi P."/>
            <person name="Haapaniemi E."/>
            <person name="Koistinen H."/>
        </authorList>
    </citation>
    <scope>NUCLEOTIDE SEQUENCE [LARGE SCALE GENOMIC DNA]</scope>
    <source>
        <strain evidence="3 4">NIES-515</strain>
    </source>
</reference>